<proteinExistence type="predicted"/>
<dbReference type="EMBL" id="CP034159">
    <property type="protein sequence ID" value="AZI33101.1"/>
    <property type="molecule type" value="Genomic_DNA"/>
</dbReference>
<gene>
    <name evidence="1" type="ORF">EIB73_07900</name>
</gene>
<dbReference type="Proteomes" id="UP000270185">
    <property type="component" value="Chromosome"/>
</dbReference>
<dbReference type="SUPFAM" id="SSF56935">
    <property type="entry name" value="Porins"/>
    <property type="match status" value="1"/>
</dbReference>
<evidence type="ECO:0000313" key="2">
    <source>
        <dbReference type="Proteomes" id="UP000270185"/>
    </source>
</evidence>
<reference evidence="2" key="1">
    <citation type="submission" date="2018-11" db="EMBL/GenBank/DDBJ databases">
        <title>Proposal to divide the Flavobacteriaceae and reorganize its genera based on Amino Acid Identity values calculated from whole genome sequences.</title>
        <authorList>
            <person name="Nicholson A.C."/>
            <person name="Gulvik C.A."/>
            <person name="Whitney A.M."/>
            <person name="Humrighouse B.W."/>
            <person name="Bell M."/>
            <person name="Holmes B."/>
            <person name="Steigerwalt A.G."/>
            <person name="Villarma A."/>
            <person name="Sheth M."/>
            <person name="Batra D."/>
            <person name="Pryor J."/>
            <person name="Bernardet J.-F."/>
            <person name="Hugo C."/>
            <person name="Kampfer P."/>
            <person name="Newman J.D."/>
            <person name="McQuiston J.R."/>
        </authorList>
    </citation>
    <scope>NUCLEOTIDE SEQUENCE [LARGE SCALE GENOMIC DNA]</scope>
    <source>
        <strain evidence="2">G0081</strain>
    </source>
</reference>
<evidence type="ECO:0000313" key="1">
    <source>
        <dbReference type="EMBL" id="AZI33101.1"/>
    </source>
</evidence>
<dbReference type="OrthoDB" id="1014491at2"/>
<dbReference type="AlphaFoldDB" id="A0A3G8XWM3"/>
<dbReference type="InterPro" id="IPR025737">
    <property type="entry name" value="FApF"/>
</dbReference>
<keyword evidence="2" id="KW-1185">Reference proteome</keyword>
<evidence type="ECO:0008006" key="3">
    <source>
        <dbReference type="Google" id="ProtNLM"/>
    </source>
</evidence>
<dbReference type="KEGG" id="ccas:EIB73_07900"/>
<dbReference type="Pfam" id="PF13557">
    <property type="entry name" value="Phenol_MetA_deg"/>
    <property type="match status" value="1"/>
</dbReference>
<sequence length="141" mass="16348">MRKYLWFFFKFNFLAGEDFEPSLTLIADSDFHFKNYSFILASDKQLTENFGSSLGTGFVKEDDDDFYFLSFGLDYSLGERWAIFGEYYGYFNSTLSPEHGSDFGITYLASPRLQLDLSLGSTLRNISDQYFLSTGISYQFR</sequence>
<organism evidence="1 2">
    <name type="scientific">Kaistella carnis</name>
    <dbReference type="NCBI Taxonomy" id="1241979"/>
    <lineage>
        <taxon>Bacteria</taxon>
        <taxon>Pseudomonadati</taxon>
        <taxon>Bacteroidota</taxon>
        <taxon>Flavobacteriia</taxon>
        <taxon>Flavobacteriales</taxon>
        <taxon>Weeksellaceae</taxon>
        <taxon>Chryseobacterium group</taxon>
        <taxon>Kaistella</taxon>
    </lineage>
</organism>
<accession>A0A3G8XWM3</accession>
<name>A0A3G8XWM3_9FLAO</name>
<protein>
    <recommendedName>
        <fullName evidence="3">Transporter</fullName>
    </recommendedName>
</protein>